<name>A0ABV3Q778_9BACL</name>
<evidence type="ECO:0000313" key="3">
    <source>
        <dbReference type="Proteomes" id="UP001556040"/>
    </source>
</evidence>
<proteinExistence type="predicted"/>
<gene>
    <name evidence="2" type="ORF">AB1471_15575</name>
</gene>
<dbReference type="InterPro" id="IPR050490">
    <property type="entry name" value="Bact_solute-bd_prot1"/>
</dbReference>
<reference evidence="2 3" key="1">
    <citation type="journal article" date="1979" name="Int. J. Syst. Evol. Microbiol.">
        <title>Bacillus globisporus subsp. marinus subsp. nov.</title>
        <authorList>
            <person name="Liu H."/>
        </authorList>
    </citation>
    <scope>NUCLEOTIDE SEQUENCE [LARGE SCALE GENOMIC DNA]</scope>
    <source>
        <strain evidence="2 3">DSM 1297</strain>
    </source>
</reference>
<accession>A0ABV3Q778</accession>
<dbReference type="InterPro" id="IPR006059">
    <property type="entry name" value="SBP"/>
</dbReference>
<dbReference type="RefSeq" id="WP_367780686.1">
    <property type="nucleotide sequence ID" value="NZ_JBFMIA010000026.1"/>
</dbReference>
<feature type="signal peptide" evidence="1">
    <location>
        <begin position="1"/>
        <end position="20"/>
    </location>
</feature>
<dbReference type="Proteomes" id="UP001556040">
    <property type="component" value="Unassembled WGS sequence"/>
</dbReference>
<dbReference type="PANTHER" id="PTHR43649">
    <property type="entry name" value="ARABINOSE-BINDING PROTEIN-RELATED"/>
    <property type="match status" value="1"/>
</dbReference>
<sequence length="430" mass="47712">MKHIYLFVTIFSLLVLTACAPGGGSSAGGSANDTNSGKEVLDFWYIDAGEKEMVYQEAVQRFEEKHPDVEVKMLRGSNDAYKQKLAVAMSGGNPPDVFHSWGGGWLNQFVEQDQVLDITEVIETERFNELALSNATFNDKVYGVPLSLSLDLVFYNTEIFDEYGLTPPDTYDEWVEIIATLNDNDVIPIALANQTKWPGAYYLMNFASRIGGPQLFEEAFHREGKGFDDAAYVKAGKYIQEMVNMDAFNPGFNGVPYDEGQGRQLLYSGQAAMMDITTAFVNNVRAEAPEFEEKLDFFVFPTVEGGEGSQKDIGAATGPVWSVSAQSENPDLATELLQELSSQETAEAYSNRTGSMTAIKGVEPEDELINRMYQIVQEANHLQMPYDQTLPPELAEFHKDTTQALFGLSMTPEEAAEQMETKAAEELNLE</sequence>
<protein>
    <submittedName>
        <fullName evidence="2">Extracellular solute-binding protein</fullName>
    </submittedName>
</protein>
<dbReference type="EMBL" id="JBFMIA010000026">
    <property type="protein sequence ID" value="MEW9503197.1"/>
    <property type="molecule type" value="Genomic_DNA"/>
</dbReference>
<dbReference type="Gene3D" id="3.40.190.10">
    <property type="entry name" value="Periplasmic binding protein-like II"/>
    <property type="match status" value="2"/>
</dbReference>
<dbReference type="Pfam" id="PF01547">
    <property type="entry name" value="SBP_bac_1"/>
    <property type="match status" value="1"/>
</dbReference>
<dbReference type="PROSITE" id="PS51257">
    <property type="entry name" value="PROKAR_LIPOPROTEIN"/>
    <property type="match status" value="1"/>
</dbReference>
<feature type="chain" id="PRO_5045847276" evidence="1">
    <location>
        <begin position="21"/>
        <end position="430"/>
    </location>
</feature>
<organism evidence="2 3">
    <name type="scientific">Jeotgalibacillus marinus</name>
    <dbReference type="NCBI Taxonomy" id="86667"/>
    <lineage>
        <taxon>Bacteria</taxon>
        <taxon>Bacillati</taxon>
        <taxon>Bacillota</taxon>
        <taxon>Bacilli</taxon>
        <taxon>Bacillales</taxon>
        <taxon>Caryophanaceae</taxon>
        <taxon>Jeotgalibacillus</taxon>
    </lineage>
</organism>
<evidence type="ECO:0000256" key="1">
    <source>
        <dbReference type="SAM" id="SignalP"/>
    </source>
</evidence>
<evidence type="ECO:0000313" key="2">
    <source>
        <dbReference type="EMBL" id="MEW9503197.1"/>
    </source>
</evidence>
<keyword evidence="1" id="KW-0732">Signal</keyword>
<comment type="caution">
    <text evidence="2">The sequence shown here is derived from an EMBL/GenBank/DDBJ whole genome shotgun (WGS) entry which is preliminary data.</text>
</comment>
<dbReference type="SUPFAM" id="SSF53850">
    <property type="entry name" value="Periplasmic binding protein-like II"/>
    <property type="match status" value="1"/>
</dbReference>
<keyword evidence="3" id="KW-1185">Reference proteome</keyword>